<organism evidence="3 4">
    <name type="scientific">Ventrimonas faecis</name>
    <dbReference type="NCBI Taxonomy" id="3133170"/>
    <lineage>
        <taxon>Bacteria</taxon>
        <taxon>Bacillati</taxon>
        <taxon>Bacillota</taxon>
        <taxon>Clostridia</taxon>
        <taxon>Lachnospirales</taxon>
        <taxon>Lachnospiraceae</taxon>
        <taxon>Ventrimonas</taxon>
    </lineage>
</organism>
<feature type="transmembrane region" description="Helical" evidence="2">
    <location>
        <begin position="596"/>
        <end position="615"/>
    </location>
</feature>
<protein>
    <submittedName>
        <fullName evidence="3">Uncharacterized protein</fullName>
    </submittedName>
</protein>
<evidence type="ECO:0000256" key="2">
    <source>
        <dbReference type="SAM" id="Phobius"/>
    </source>
</evidence>
<feature type="transmembrane region" description="Helical" evidence="2">
    <location>
        <begin position="635"/>
        <end position="656"/>
    </location>
</feature>
<name>A0ABV1HNE8_9FIRM</name>
<accession>A0ABV1HNE8</accession>
<dbReference type="RefSeq" id="WP_349229920.1">
    <property type="nucleotide sequence ID" value="NZ_JBBMFJ010000026.1"/>
</dbReference>
<evidence type="ECO:0000256" key="1">
    <source>
        <dbReference type="SAM" id="Coils"/>
    </source>
</evidence>
<keyword evidence="1" id="KW-0175">Coiled coil</keyword>
<keyword evidence="2" id="KW-1133">Transmembrane helix</keyword>
<keyword evidence="4" id="KW-1185">Reference proteome</keyword>
<feature type="coiled-coil region" evidence="1">
    <location>
        <begin position="526"/>
        <end position="572"/>
    </location>
</feature>
<keyword evidence="2" id="KW-0812">Transmembrane</keyword>
<dbReference type="Proteomes" id="UP001437460">
    <property type="component" value="Unassembled WGS sequence"/>
</dbReference>
<reference evidence="3 4" key="1">
    <citation type="submission" date="2024-03" db="EMBL/GenBank/DDBJ databases">
        <title>Human intestinal bacterial collection.</title>
        <authorList>
            <person name="Pauvert C."/>
            <person name="Hitch T.C.A."/>
            <person name="Clavel T."/>
        </authorList>
    </citation>
    <scope>NUCLEOTIDE SEQUENCE [LARGE SCALE GENOMIC DNA]</scope>
    <source>
        <strain evidence="3 4">CLA-AP-H27</strain>
    </source>
</reference>
<comment type="caution">
    <text evidence="3">The sequence shown here is derived from an EMBL/GenBank/DDBJ whole genome shotgun (WGS) entry which is preliminary data.</text>
</comment>
<keyword evidence="2" id="KW-0472">Membrane</keyword>
<proteinExistence type="predicted"/>
<dbReference type="EMBL" id="JBBMFJ010000026">
    <property type="protein sequence ID" value="MEQ2563842.1"/>
    <property type="molecule type" value="Genomic_DNA"/>
</dbReference>
<gene>
    <name evidence="3" type="ORF">WMO41_11835</name>
</gene>
<evidence type="ECO:0000313" key="3">
    <source>
        <dbReference type="EMBL" id="MEQ2563842.1"/>
    </source>
</evidence>
<sequence>MERSSYLRLALMFGENKASTFNKNLEKMIALVLFDKYNTGLTITDIIADIRDKYALDFSDSEIIGTIYNKNQNRIIQINETRDEVLKAYSITPEEYEKIRKKTDDSSIRKIVELFLKEHEELDISEKAFCDLLVKYLYDVFNSNAETIQALMNGEHLGMKAANCDYSTDEKKILNAFIYWDNLDKNRCVYQLISCCFDYCMMTVRKDKTVYQTIFNQKKFYLDTNIVFRLIGLNNEKRKLVIDAFILKCKETGVEILYSNHTRSELNDTIRYYVGQIKALLADSAPLSVRAISCLDDRMSNSAFYEQYVEWTKDPVNRTSDYSSFERDLRMRTSKILSRFKQVTFDDYSGRNKKEYAEQFESLKQYKIEHRRNTYDPSIKADINNYLYIQERNREKKGENFFATDHYLITADHAFSGWEREKRPGAIPTVVLPSVWYSIILQYAGRTTADDYSAFTRFLNFSFSENEPADARKMEILKSVIALQEPVDMKETIIFDIAEKLQHDYKDLNSEQIVEISHQYVINQILAEENEKAKRETAAAVEAEKDKADAQVNALMNENAYLEQQLKESIEKTKAEQRQKYIDSETDIRTKRRLKIYGVVTGGLVIGFLALILITGKWVFSVNEVTEKVQIRYDYIKYLLDVLYVVVSVVIVSFCFKGLNEDKIRASVRKKLEKEWKE</sequence>
<evidence type="ECO:0000313" key="4">
    <source>
        <dbReference type="Proteomes" id="UP001437460"/>
    </source>
</evidence>